<dbReference type="CDD" id="cd15482">
    <property type="entry name" value="Sialidase_non-viral"/>
    <property type="match status" value="1"/>
</dbReference>
<evidence type="ECO:0000313" key="6">
    <source>
        <dbReference type="EMBL" id="AYE35220.1"/>
    </source>
</evidence>
<reference evidence="7" key="2">
    <citation type="submission" date="2022-06" db="EMBL/GenBank/DDBJ databases">
        <authorList>
            <person name="Holder M.E."/>
            <person name="Ajami N.J."/>
            <person name="Petrosino J.F."/>
        </authorList>
    </citation>
    <scope>NUCLEOTIDE SEQUENCE</scope>
    <source>
        <strain evidence="7">RMA 8861</strain>
    </source>
</reference>
<dbReference type="EMBL" id="CP099799">
    <property type="protein sequence ID" value="USS01815.1"/>
    <property type="molecule type" value="Genomic_DNA"/>
</dbReference>
<dbReference type="SUPFAM" id="SSF49373">
    <property type="entry name" value="Invasin/intimin cell-adhesion fragments"/>
    <property type="match status" value="3"/>
</dbReference>
<organism evidence="6 8">
    <name type="scientific">Clostridium septicum</name>
    <dbReference type="NCBI Taxonomy" id="1504"/>
    <lineage>
        <taxon>Bacteria</taxon>
        <taxon>Bacillati</taxon>
        <taxon>Bacillota</taxon>
        <taxon>Clostridia</taxon>
        <taxon>Eubacteriales</taxon>
        <taxon>Clostridiaceae</taxon>
        <taxon>Clostridium</taxon>
    </lineage>
</organism>
<dbReference type="PANTHER" id="PTHR23019:SF0">
    <property type="entry name" value="NUCLEAR PORE MEMBRANE GLYCOPROTEIN 210"/>
    <property type="match status" value="1"/>
</dbReference>
<dbReference type="InterPro" id="IPR036278">
    <property type="entry name" value="Sialidase_sf"/>
</dbReference>
<dbReference type="GeneID" id="303561555"/>
<gene>
    <name evidence="6" type="ORF">CP523_12745</name>
    <name evidence="7" type="ORF">NH397_05125</name>
</gene>
<keyword evidence="2" id="KW-1015">Disulfide bond</keyword>
<evidence type="ECO:0000313" key="9">
    <source>
        <dbReference type="Proteomes" id="UP001055437"/>
    </source>
</evidence>
<dbReference type="Gene3D" id="2.60.120.260">
    <property type="entry name" value="Galactose-binding domain-like"/>
    <property type="match status" value="1"/>
</dbReference>
<dbReference type="Gene3D" id="2.60.40.1080">
    <property type="match status" value="3"/>
</dbReference>
<dbReference type="Pfam" id="PF22680">
    <property type="entry name" value="Glyco_hydro_123_N_2"/>
    <property type="match status" value="1"/>
</dbReference>
<dbReference type="Pfam" id="PF13320">
    <property type="entry name" value="GH123_cat"/>
    <property type="match status" value="1"/>
</dbReference>
<feature type="domain" description="BIG2" evidence="5">
    <location>
        <begin position="1155"/>
        <end position="1228"/>
    </location>
</feature>
<dbReference type="PANTHER" id="PTHR23019">
    <property type="entry name" value="NUCLEAR PORE MEMBRANE GLYCOPROTEIN GP210-RELATED"/>
    <property type="match status" value="1"/>
</dbReference>
<dbReference type="InterPro" id="IPR003343">
    <property type="entry name" value="Big_2"/>
</dbReference>
<dbReference type="SUPFAM" id="SSF50939">
    <property type="entry name" value="Sialidases"/>
    <property type="match status" value="1"/>
</dbReference>
<dbReference type="Proteomes" id="UP000280586">
    <property type="component" value="Chromosome"/>
</dbReference>
<dbReference type="Gene3D" id="2.60.120.200">
    <property type="match status" value="1"/>
</dbReference>
<dbReference type="SUPFAM" id="SSF49899">
    <property type="entry name" value="Concanavalin A-like lectins/glucanases"/>
    <property type="match status" value="1"/>
</dbReference>
<dbReference type="InterPro" id="IPR011040">
    <property type="entry name" value="Sialidase"/>
</dbReference>
<dbReference type="InterPro" id="IPR053850">
    <property type="entry name" value="Glyco_hydro_123_N_2"/>
</dbReference>
<feature type="domain" description="LamG-like jellyroll fold" evidence="4">
    <location>
        <begin position="1015"/>
        <end position="1148"/>
    </location>
</feature>
<feature type="region of interest" description="Disordered" evidence="3">
    <location>
        <begin position="1684"/>
        <end position="1703"/>
    </location>
</feature>
<sequence>MKKELLRRIKALTISSLFFINCVPWTGIVLQAKELKENIETVIDDNVVTGDGNYFTYYGDNWVAEGSGDTTEHYNVLKNGEENPEKKYYTVNFIGNRIEVYGNKTPQNGKVKFSIMNEQGELIEGSETIVDARVDNTNPLYAWGGLEEGKYTLKAEATGINSNTSHSQAVIQVDKVKVTHKKYIPESINLESNIQILEKTEKNLKVTVDPSYAEVNDLTYSSDNEEIVTVSDSGVVKGKSKGIANVTVRSEEFNKEARVLVQVLEGNLGLQGSIVDTNSHYTQERYEEIKNMGVVNEELYGWKSDKAISEIALISKERSVKNISIAASDFISGENIISKENIVTTFLKDTKAYIGDAGYHNGPNSNPSQTPNDDSLKKLVPDILYTSNPINIEANKVQPVWVEFNIPKDAKPGIYTGKIIVSAEGLDNLEFNYSLEVIDIIMPNSTQYEFDIELWQYPYSLAEYYGVQPFSDEHFNILRPHMGKYKELGGHAITTSIVEEAWGGQTYSENEVRYPSMVKWTRKSDGNFEFDYTDFDKWVEFNRELGIGNKIICYSMIPWGNRVSYYDEATSTKKSETLLPGTKRYEEVWLQFLNSLVSHLDEKAWFEYTYIGIDERGNMDNAFDIIDKVKNRHDKTLKKAAAMDHFDSSKKYITDRVDDLSVGSTAAKQSLDEYRNFVKERNEAEKKYKTTIYTCTEHFPNSLALSMPGESYWTMMFTAAQGANGYLRWAYDAWVKDPLRDVTHWAFEAGDPFLIYPDEKDSVNKVSKTSVRLEKIAEGVRDVNKLYLMKKEIPSLKSDIDELFAMIEVNYSGVKNGIGQHGGAKYATDETRGKIPQNMKNIKNKIKEISEKYISLKNGGTEEVESVKINEGDQNILVGDSIKLTTTVLPENTLNPSVKWSSSNSDVVTVNSEGLITGIKLGNAEITAISVKDSSKSSTIKINVNKKTIGDDSKVAYYSFDNIEGNVVKDSWTKREDYNGVISGAKQVDGKSGKALKFDSTTDEVRIGSPAELANDWTVAFWVKAGNTTGTASIMWDGRDYTGAQQKKSESIDIKVGTGGNPNNAGVHVNEGILTFKYVVPQERWVHMTVTNSTSSGLSLFINGKQVGDINAYTKTNPFKAPIKIIGGRGFVGEIDEVKIYNRALEESEIEEVKSINGLNVDSNYKEIKIGETTKIITDLVSDNDDKTINFTSDNSNIATVDENGVVTGIAYGDTFITVENLAAGYSEKVNIRVNKEINLQNTLKTYEINRDRQIVIDREENQYIGQPDSILLDDDKTILTVYPKGHGFGEALLSKSTDGGLTWQKRVKVNETWKTSEETPTIYKLNFTDGSQKLISISGGPGWHGSTFRGFKTSISEDNGENWSDYKKWDVPTETIVAMASLVQLRDENGNFIDKWMGVYHDYRYTNYKTYLTFDESGNEEWSEPVPYLSEYRDIERTAQLCEIGMFRSPDENRIVALARSQSHRHTSMIFYSDDEGETWSRPRHVQGSLNGERHKATYDPISGRLLISFREIKLDINNNGSTIENDWMAGDWIGWVGTYDDLMNGNEGEYRIRLGKDYTKSARAGDCGYAGNVVMKDGTFFLNSYGNFDENTDNNTYVMGVRFKLGEIDNALVLVNGDALKELLDEVKNIDSSLYTAESYDNLIKQYDIANSIYESQESAQVQIDRALEDLKKAKDSLVLKPSNPAPSEVSFKVTANEEVK</sequence>
<keyword evidence="1" id="KW-0732">Signal</keyword>
<feature type="domain" description="BIG2" evidence="5">
    <location>
        <begin position="184"/>
        <end position="260"/>
    </location>
</feature>
<dbReference type="SMART" id="SM00635">
    <property type="entry name" value="BID_2"/>
    <property type="match status" value="3"/>
</dbReference>
<dbReference type="EMBL" id="CP023671">
    <property type="protein sequence ID" value="AYE35220.1"/>
    <property type="molecule type" value="Genomic_DNA"/>
</dbReference>
<keyword evidence="9" id="KW-1185">Reference proteome</keyword>
<dbReference type="InterPro" id="IPR025150">
    <property type="entry name" value="GH123_cat"/>
</dbReference>
<dbReference type="Gene3D" id="2.120.10.10">
    <property type="match status" value="1"/>
</dbReference>
<reference evidence="6 8" key="1">
    <citation type="submission" date="2017-09" db="EMBL/GenBank/DDBJ databases">
        <authorList>
            <person name="Thomas P."/>
            <person name="Seyboldt C."/>
        </authorList>
    </citation>
    <scope>NUCLEOTIDE SEQUENCE [LARGE SCALE GENOMIC DNA]</scope>
    <source>
        <strain evidence="6 8">DSM 7534</strain>
    </source>
</reference>
<evidence type="ECO:0000256" key="1">
    <source>
        <dbReference type="ARBA" id="ARBA00022729"/>
    </source>
</evidence>
<dbReference type="Pfam" id="PF13385">
    <property type="entry name" value="Laminin_G_3"/>
    <property type="match status" value="1"/>
</dbReference>
<evidence type="ECO:0000256" key="2">
    <source>
        <dbReference type="ARBA" id="ARBA00023157"/>
    </source>
</evidence>
<dbReference type="SMART" id="SM00560">
    <property type="entry name" value="LamGL"/>
    <property type="match status" value="1"/>
</dbReference>
<evidence type="ECO:0000313" key="7">
    <source>
        <dbReference type="EMBL" id="USS01815.1"/>
    </source>
</evidence>
<dbReference type="Gene3D" id="1.20.1270.90">
    <property type="entry name" value="AF1782-like"/>
    <property type="match status" value="1"/>
</dbReference>
<name>A0A9N7PK36_CLOSE</name>
<dbReference type="RefSeq" id="WP_120140923.1">
    <property type="nucleotide sequence ID" value="NZ_CP023671.1"/>
</dbReference>
<accession>A0A9N7PK36</accession>
<dbReference type="InterPro" id="IPR008964">
    <property type="entry name" value="Invasin/intimin_cell_adhesion"/>
</dbReference>
<dbReference type="InterPro" id="IPR045197">
    <property type="entry name" value="NUP210-like"/>
</dbReference>
<dbReference type="Pfam" id="PF13088">
    <property type="entry name" value="BNR_2"/>
    <property type="match status" value="1"/>
</dbReference>
<evidence type="ECO:0000256" key="3">
    <source>
        <dbReference type="SAM" id="MobiDB-lite"/>
    </source>
</evidence>
<dbReference type="Pfam" id="PF02368">
    <property type="entry name" value="Big_2"/>
    <property type="match status" value="3"/>
</dbReference>
<dbReference type="InterPro" id="IPR006558">
    <property type="entry name" value="LamG-like"/>
</dbReference>
<evidence type="ECO:0000259" key="4">
    <source>
        <dbReference type="SMART" id="SM00560"/>
    </source>
</evidence>
<dbReference type="InterPro" id="IPR013320">
    <property type="entry name" value="ConA-like_dom_sf"/>
</dbReference>
<evidence type="ECO:0000313" key="8">
    <source>
        <dbReference type="Proteomes" id="UP000280586"/>
    </source>
</evidence>
<protein>
    <submittedName>
        <fullName evidence="7">Ig-like domain-containing protein</fullName>
    </submittedName>
</protein>
<evidence type="ECO:0000259" key="5">
    <source>
        <dbReference type="SMART" id="SM00635"/>
    </source>
</evidence>
<feature type="domain" description="BIG2" evidence="5">
    <location>
        <begin position="863"/>
        <end position="940"/>
    </location>
</feature>
<proteinExistence type="predicted"/>
<dbReference type="Proteomes" id="UP001055437">
    <property type="component" value="Chromosome"/>
</dbReference>
<dbReference type="KEGG" id="csep:CP523_12745"/>